<protein>
    <submittedName>
        <fullName evidence="1">GGDEF domain-containing protein</fullName>
    </submittedName>
</protein>
<reference evidence="1" key="1">
    <citation type="submission" date="2017-09" db="EMBL/GenBank/DDBJ databases">
        <title>Complete Genome Sequence of ansamitocin-producing Bacterium Actinosynnema pretiosum X47.</title>
        <authorList>
            <person name="Cao G."/>
            <person name="Zong G."/>
            <person name="Zhong C."/>
            <person name="Fu J."/>
        </authorList>
    </citation>
    <scope>NUCLEOTIDE SEQUENCE [LARGE SCALE GENOMIC DNA]</scope>
    <source>
        <strain evidence="1">X47</strain>
    </source>
</reference>
<proteinExistence type="predicted"/>
<dbReference type="KEGG" id="apre:CNX65_31320"/>
<keyword evidence="2" id="KW-1185">Reference proteome</keyword>
<name>A0A290ZE39_9PSEU</name>
<organism evidence="1 2">
    <name type="scientific">Actinosynnema pretiosum</name>
    <dbReference type="NCBI Taxonomy" id="42197"/>
    <lineage>
        <taxon>Bacteria</taxon>
        <taxon>Bacillati</taxon>
        <taxon>Actinomycetota</taxon>
        <taxon>Actinomycetes</taxon>
        <taxon>Pseudonocardiales</taxon>
        <taxon>Pseudonocardiaceae</taxon>
        <taxon>Actinosynnema</taxon>
    </lineage>
</organism>
<dbReference type="EMBL" id="CP023445">
    <property type="protein sequence ID" value="ATE57229.1"/>
    <property type="molecule type" value="Genomic_DNA"/>
</dbReference>
<gene>
    <name evidence="1" type="ORF">CNX65_31320</name>
</gene>
<accession>A0A290ZE39</accession>
<evidence type="ECO:0000313" key="1">
    <source>
        <dbReference type="EMBL" id="ATE57229.1"/>
    </source>
</evidence>
<dbReference type="AlphaFoldDB" id="A0A290ZE39"/>
<dbReference type="Proteomes" id="UP000218505">
    <property type="component" value="Chromosome"/>
</dbReference>
<dbReference type="RefSeq" id="WP_096496950.1">
    <property type="nucleotide sequence ID" value="NZ_CP023445.1"/>
</dbReference>
<evidence type="ECO:0000313" key="2">
    <source>
        <dbReference type="Proteomes" id="UP000218505"/>
    </source>
</evidence>
<sequence>MSVGQTVVRQAADGSRALKRRWRSAALAAGWAFADDWSLAEVDDVCEVVLGSDDPSRALAGLGAARAESGAGLAETLLDLAALHAVLVTPGVEVGAPRADVDAVPAKLLRATALGWAEVVLDRSASTEAEDPLTGLATAAYLRTRLREVYAATPADYALLFVSLDLEGATGWSRVVAMTLLADALRGVFDAGESVASVGPSVAAVLLRRDADVEDRLAHLAAKAEARLAVDPHVRPAGPARLVLRPLPDTYEEVSALLAAPPRTG</sequence>